<dbReference type="Proteomes" id="UP001595916">
    <property type="component" value="Unassembled WGS sequence"/>
</dbReference>
<evidence type="ECO:0000313" key="6">
    <source>
        <dbReference type="Proteomes" id="UP001595916"/>
    </source>
</evidence>
<evidence type="ECO:0000256" key="1">
    <source>
        <dbReference type="ARBA" id="ARBA00023015"/>
    </source>
</evidence>
<dbReference type="PANTHER" id="PTHR43537">
    <property type="entry name" value="TRANSCRIPTIONAL REGULATOR, GNTR FAMILY"/>
    <property type="match status" value="1"/>
</dbReference>
<dbReference type="InterPro" id="IPR000524">
    <property type="entry name" value="Tscrpt_reg_HTH_GntR"/>
</dbReference>
<comment type="caution">
    <text evidence="5">The sequence shown here is derived from an EMBL/GenBank/DDBJ whole genome shotgun (WGS) entry which is preliminary data.</text>
</comment>
<dbReference type="InterPro" id="IPR008920">
    <property type="entry name" value="TF_FadR/GntR_C"/>
</dbReference>
<dbReference type="InterPro" id="IPR011711">
    <property type="entry name" value="GntR_C"/>
</dbReference>
<dbReference type="Gene3D" id="1.20.120.530">
    <property type="entry name" value="GntR ligand-binding domain-like"/>
    <property type="match status" value="1"/>
</dbReference>
<reference evidence="6" key="1">
    <citation type="journal article" date="2019" name="Int. J. Syst. Evol. Microbiol.">
        <title>The Global Catalogue of Microorganisms (GCM) 10K type strain sequencing project: providing services to taxonomists for standard genome sequencing and annotation.</title>
        <authorList>
            <consortium name="The Broad Institute Genomics Platform"/>
            <consortium name="The Broad Institute Genome Sequencing Center for Infectious Disease"/>
            <person name="Wu L."/>
            <person name="Ma J."/>
        </authorList>
    </citation>
    <scope>NUCLEOTIDE SEQUENCE [LARGE SCALE GENOMIC DNA]</scope>
    <source>
        <strain evidence="6">CCUG 46385</strain>
    </source>
</reference>
<keyword evidence="2" id="KW-0238">DNA-binding</keyword>
<evidence type="ECO:0000259" key="4">
    <source>
        <dbReference type="PROSITE" id="PS50949"/>
    </source>
</evidence>
<accession>A0ABV9QHP3</accession>
<keyword evidence="1" id="KW-0805">Transcription regulation</keyword>
<dbReference type="SUPFAM" id="SSF48008">
    <property type="entry name" value="GntR ligand-binding domain-like"/>
    <property type="match status" value="1"/>
</dbReference>
<dbReference type="PROSITE" id="PS50949">
    <property type="entry name" value="HTH_GNTR"/>
    <property type="match status" value="1"/>
</dbReference>
<evidence type="ECO:0000313" key="5">
    <source>
        <dbReference type="EMBL" id="MFC4803704.1"/>
    </source>
</evidence>
<dbReference type="SMART" id="SM00345">
    <property type="entry name" value="HTH_GNTR"/>
    <property type="match status" value="1"/>
</dbReference>
<dbReference type="Pfam" id="PF07729">
    <property type="entry name" value="FCD"/>
    <property type="match status" value="1"/>
</dbReference>
<dbReference type="SMART" id="SM00895">
    <property type="entry name" value="FCD"/>
    <property type="match status" value="1"/>
</dbReference>
<dbReference type="PANTHER" id="PTHR43537:SF24">
    <property type="entry name" value="GLUCONATE OPERON TRANSCRIPTIONAL REPRESSOR"/>
    <property type="match status" value="1"/>
</dbReference>
<gene>
    <name evidence="5" type="ORF">ACFO4R_01285</name>
</gene>
<dbReference type="RefSeq" id="WP_379787154.1">
    <property type="nucleotide sequence ID" value="NZ_JBHSHL010000003.1"/>
</dbReference>
<dbReference type="InterPro" id="IPR036390">
    <property type="entry name" value="WH_DNA-bd_sf"/>
</dbReference>
<proteinExistence type="predicted"/>
<dbReference type="EMBL" id="JBHSHL010000003">
    <property type="protein sequence ID" value="MFC4803704.1"/>
    <property type="molecule type" value="Genomic_DNA"/>
</dbReference>
<protein>
    <submittedName>
        <fullName evidence="5">GntR family transcriptional regulator</fullName>
    </submittedName>
</protein>
<evidence type="ECO:0000256" key="3">
    <source>
        <dbReference type="ARBA" id="ARBA00023163"/>
    </source>
</evidence>
<dbReference type="Pfam" id="PF00392">
    <property type="entry name" value="GntR"/>
    <property type="match status" value="1"/>
</dbReference>
<feature type="domain" description="HTH gntR-type" evidence="4">
    <location>
        <begin position="3"/>
        <end position="70"/>
    </location>
</feature>
<keyword evidence="3" id="KW-0804">Transcription</keyword>
<dbReference type="InterPro" id="IPR036388">
    <property type="entry name" value="WH-like_DNA-bd_sf"/>
</dbReference>
<organism evidence="5 6">
    <name type="scientific">Filifactor villosus</name>
    <dbReference type="NCBI Taxonomy" id="29374"/>
    <lineage>
        <taxon>Bacteria</taxon>
        <taxon>Bacillati</taxon>
        <taxon>Bacillota</taxon>
        <taxon>Clostridia</taxon>
        <taxon>Peptostreptococcales</taxon>
        <taxon>Filifactoraceae</taxon>
        <taxon>Filifactor</taxon>
    </lineage>
</organism>
<keyword evidence="6" id="KW-1185">Reference proteome</keyword>
<dbReference type="Gene3D" id="1.10.10.10">
    <property type="entry name" value="Winged helix-like DNA-binding domain superfamily/Winged helix DNA-binding domain"/>
    <property type="match status" value="1"/>
</dbReference>
<dbReference type="SUPFAM" id="SSF46785">
    <property type="entry name" value="Winged helix' DNA-binding domain"/>
    <property type="match status" value="1"/>
</dbReference>
<name>A0ABV9QHP3_9FIRM</name>
<evidence type="ECO:0000256" key="2">
    <source>
        <dbReference type="ARBA" id="ARBA00023125"/>
    </source>
</evidence>
<dbReference type="CDD" id="cd07377">
    <property type="entry name" value="WHTH_GntR"/>
    <property type="match status" value="1"/>
</dbReference>
<sequence length="211" mass="25241">MEALKKDEVFEILKNRIVKLEYQPGTILNEVELSKEFNVSRTPIRNAFQQLTASELIIIVPRYGVQVSQIDFIKMKHLFELTRVLDPFATKLTVERITPERKKDLQEIYDRLLSYKIDVDYQKAIDDDEAFHQIIFDQCGNPWLQKQLIELHYHSERLWHYCEQYFDRIDIFTRTFGKIMEAIWEKDPDKAELYAREHIDDFVNKIKGALL</sequence>